<gene>
    <name evidence="3" type="ORF">FSB_LOCUS20557</name>
</gene>
<dbReference type="EMBL" id="OIVN01001327">
    <property type="protein sequence ID" value="SPC92675.1"/>
    <property type="molecule type" value="Genomic_DNA"/>
</dbReference>
<feature type="compositionally biased region" description="Low complexity" evidence="1">
    <location>
        <begin position="1"/>
        <end position="12"/>
    </location>
</feature>
<organism evidence="3">
    <name type="scientific">Fagus sylvatica</name>
    <name type="common">Beechnut</name>
    <dbReference type="NCBI Taxonomy" id="28930"/>
    <lineage>
        <taxon>Eukaryota</taxon>
        <taxon>Viridiplantae</taxon>
        <taxon>Streptophyta</taxon>
        <taxon>Embryophyta</taxon>
        <taxon>Tracheophyta</taxon>
        <taxon>Spermatophyta</taxon>
        <taxon>Magnoliopsida</taxon>
        <taxon>eudicotyledons</taxon>
        <taxon>Gunneridae</taxon>
        <taxon>Pentapetalae</taxon>
        <taxon>rosids</taxon>
        <taxon>fabids</taxon>
        <taxon>Fagales</taxon>
        <taxon>Fagaceae</taxon>
        <taxon>Fagus</taxon>
    </lineage>
</organism>
<dbReference type="PROSITE" id="PS50878">
    <property type="entry name" value="RT_POL"/>
    <property type="match status" value="1"/>
</dbReference>
<protein>
    <recommendedName>
        <fullName evidence="2">Reverse transcriptase domain-containing protein</fullName>
    </recommendedName>
</protein>
<feature type="domain" description="Reverse transcriptase" evidence="2">
    <location>
        <begin position="667"/>
        <end position="947"/>
    </location>
</feature>
<evidence type="ECO:0000259" key="2">
    <source>
        <dbReference type="PROSITE" id="PS50878"/>
    </source>
</evidence>
<sequence length="1273" mass="142945">MLKTEPTIISTLPLPPPPPNPNTISFPPPPPNPNTISFPHPLLHQSGLPPPPSPCFGSFTSQPTIGWPFSHYQHSPQTFTTPTTQTFHPANPLPQTYPILTPHHSQGVNAKNNRLGVPGKELGPLYSFFPGKVAPVETHAGKSRSVKEISNLERRDTRAAPAPPILESSKGKNVLESRDTREIKKESVGHWVGGSRAGQDISKVLPEALSNENESEKHDDDEIICSSEDEAQASDMSDDVSEIPASPQKVVAEPLELSSPINEAWVDLVRSMIDSRPFIETETHDISDSQYEYGQSSNWMVASEEVEGWASLAGMGSEDTDGELASPLQCAPIAMIKPSGVVTVLEQTASEPSQWVKRKHQGFCKLVGFPIESHEQECLALLQRIEADRFARKVTLVPRRTPAPSLKGKRELRRLISTVNYEGPTGTAGGVLLLWDCRVVEKLDSVAFIVPLLMGYVMGFGMSLGVCARNRGCLGVSLATSMCGSENPSMSRIDRFLISADWEDSYPDASQKLLPRPLLDHYPILLEVGSMLQGKISFRFENMWLKTEGFVERVQNWWSFYSFAGPPSLVLASKLKALKEDLKKWNHQEFGNTEKENWRPFAADLPFSVIEDSDWALLDSRFEREEIIQVVKDLQGDKSPGPDGFNMAFFQKCWSVVESDVLGFFEEVYEHGTFAHSLNATFVALIPKTRNASNIRDFHPISLIGSVYKILAKILANWLKRVLDDLVSESQNAFMGGRQTPNSVLIANECLDSCLRSHLPGVVCKLDIEKAYDHVNWDCLLSLLDCMGFGFKWRTWIRTCISTVRFSIMVNGSPSGFFGSSRGLRQGDPLSSLLFLLVMEVLSQLLSRTKEVGLICGFKAGSATVSGLSISHLLFANDTIVFCDADRDQLLHLRMVLACFEAVTGLGVNMGKSELVPVGEVRNVDQLAEILCCRVRVLPMSCLGLPLGSSFKASTVWNPILEKIDQRIEKLQCNFLWDGLGDGFKYHLVGWNIVCRPIANGGLGIRKVVMTNRAFLGKWLWRFGREENHLWRRVIVATYGLDMGGWFSLKPRVMFSCSSDKSASLASVLSRSDEGAQRVWNFSFIQDFNDWEMDEVLTFFNLIHSKIPRHEGPDVMKWSLRQHGRFGSKSFYQALIGQSNIHFPWKAIWRVKAPRRVAFFVWTVAWGKILTCDNLMRRGYSLAGWCCMCRNGWETWDHLLLHCVQASFLWSAVLRSFGVCWVFPNSIKDLYGWFNSFGKHESEIWNLVPLCLLWTVWRERNQRIFDDMEHSPS</sequence>
<dbReference type="PANTHER" id="PTHR46890">
    <property type="entry name" value="NON-LTR RETROLELEMENT REVERSE TRANSCRIPTASE-LIKE PROTEIN-RELATED"/>
    <property type="match status" value="1"/>
</dbReference>
<dbReference type="PANTHER" id="PTHR46890:SF1">
    <property type="entry name" value="REVERSE TRANSCRIPTASE DOMAIN-CONTAINING PROTEIN"/>
    <property type="match status" value="1"/>
</dbReference>
<feature type="compositionally biased region" description="Basic and acidic residues" evidence="1">
    <location>
        <begin position="145"/>
        <end position="158"/>
    </location>
</feature>
<reference evidence="3" key="1">
    <citation type="submission" date="2018-02" db="EMBL/GenBank/DDBJ databases">
        <authorList>
            <person name="Cohen D.B."/>
            <person name="Kent A.D."/>
        </authorList>
    </citation>
    <scope>NUCLEOTIDE SEQUENCE</scope>
</reference>
<dbReference type="InterPro" id="IPR000477">
    <property type="entry name" value="RT_dom"/>
</dbReference>
<proteinExistence type="predicted"/>
<dbReference type="CDD" id="cd01650">
    <property type="entry name" value="RT_nLTR_like"/>
    <property type="match status" value="1"/>
</dbReference>
<dbReference type="Pfam" id="PF00078">
    <property type="entry name" value="RVT_1"/>
    <property type="match status" value="1"/>
</dbReference>
<dbReference type="InterPro" id="IPR052343">
    <property type="entry name" value="Retrotransposon-Effector_Assoc"/>
</dbReference>
<evidence type="ECO:0000256" key="1">
    <source>
        <dbReference type="SAM" id="MobiDB-lite"/>
    </source>
</evidence>
<dbReference type="AlphaFoldDB" id="A0A2N9FZT4"/>
<feature type="compositionally biased region" description="Pro residues" evidence="1">
    <location>
        <begin position="13"/>
        <end position="33"/>
    </location>
</feature>
<feature type="compositionally biased region" description="Basic and acidic residues" evidence="1">
    <location>
        <begin position="169"/>
        <end position="188"/>
    </location>
</feature>
<dbReference type="Pfam" id="PF13966">
    <property type="entry name" value="zf-RVT"/>
    <property type="match status" value="1"/>
</dbReference>
<evidence type="ECO:0000313" key="3">
    <source>
        <dbReference type="EMBL" id="SPC92675.1"/>
    </source>
</evidence>
<dbReference type="InterPro" id="IPR026960">
    <property type="entry name" value="RVT-Znf"/>
</dbReference>
<name>A0A2N9FZT4_FAGSY</name>
<feature type="region of interest" description="Disordered" evidence="1">
    <location>
        <begin position="139"/>
        <end position="196"/>
    </location>
</feature>
<dbReference type="InterPro" id="IPR043502">
    <property type="entry name" value="DNA/RNA_pol_sf"/>
</dbReference>
<feature type="region of interest" description="Disordered" evidence="1">
    <location>
        <begin position="1"/>
        <end position="51"/>
    </location>
</feature>
<dbReference type="SUPFAM" id="SSF56672">
    <property type="entry name" value="DNA/RNA polymerases"/>
    <property type="match status" value="1"/>
</dbReference>
<accession>A0A2N9FZT4</accession>